<sequence>MSETVSLEGRYRQLASQREQYLQRARACASVTIPSLVPRDETEGQDFPLPSSGLGARAVKTLSSKLTLGILPPGHPFFRLTVDEKTLIESGLDQQSYGEVEETLAAIERIGVRNVENKGTRDTLYQGMKHLLVSGNVLIFYGKKRAKHYPLSKYVVSRDSEGETEEIILCEEVTPSKLPAEALARIRLDNSQSVDLKKNLKVYTRVYQSAPDYWESYQEVAGHVIQTSRSRYPKGKNPWIAARLIRVEGEDYGRSYVEEHMGDFNTLEVLTRAVTQASVAAARIIFLVKPNAAAKVVALEKARNGEYVLGNEDDVSCLQMDKMQDFAIAQQVRQEVTAGLQEAFLMTGAIRRDAERVTAEEIRQVTHMLEEGLGGLYTQLAGSVQLPIIQLEMGYLQAEGKLPQLPKDTFQPQILTGIEALGREQELGKLNLLTQTLAPFGPEVIQEYVDVGELASRVMAALSIDRRGLVLTEEQREQRAQKMLMQQLAASGGEAAINQMMGGANGTPS</sequence>
<dbReference type="AlphaFoldDB" id="W5YMK4"/>
<dbReference type="OrthoDB" id="1634551at2"/>
<dbReference type="RefSeq" id="WP_052472103.1">
    <property type="nucleotide sequence ID" value="NZ_CP007151.1"/>
</dbReference>
<evidence type="ECO:0008006" key="6">
    <source>
        <dbReference type="Google" id="ProtNLM"/>
    </source>
</evidence>
<comment type="subcellular location">
    <subcellularLocation>
        <location evidence="1">Virion</location>
    </subcellularLocation>
</comment>
<name>W5YMK4_9GAMM</name>
<gene>
    <name evidence="4" type="ORF">AU14_17500</name>
</gene>
<dbReference type="HOGENOM" id="CLU_040639_0_0_6"/>
<keyword evidence="3" id="KW-0231">Viral genome packaging</keyword>
<dbReference type="InterPro" id="IPR020991">
    <property type="entry name" value="Connector_podovirus"/>
</dbReference>
<evidence type="ECO:0000256" key="3">
    <source>
        <dbReference type="ARBA" id="ARBA00023219"/>
    </source>
</evidence>
<evidence type="ECO:0000256" key="1">
    <source>
        <dbReference type="ARBA" id="ARBA00004328"/>
    </source>
</evidence>
<dbReference type="Pfam" id="PF12236">
    <property type="entry name" value="Head-tail_con"/>
    <property type="match status" value="1"/>
</dbReference>
<dbReference type="Proteomes" id="UP000061489">
    <property type="component" value="Chromosome"/>
</dbReference>
<keyword evidence="2" id="KW-1188">Viral release from host cell</keyword>
<reference evidence="4 5" key="1">
    <citation type="journal article" date="2014" name="Genome Announc.">
        <title>Draft Genome Sequences of Marinobacter similis A3d10T and Marinobacter salarius R9SW1T.</title>
        <authorList>
            <person name="Ivanova E.P."/>
            <person name="Ng H.J."/>
            <person name="Webb H.K."/>
            <person name="Feng G."/>
            <person name="Oshima K."/>
            <person name="Hattori M."/>
            <person name="Ohkuma M."/>
            <person name="Sergeev A.F."/>
            <person name="Mikhailov V.V."/>
            <person name="Crawford R.J."/>
            <person name="Sawabe T."/>
        </authorList>
    </citation>
    <scope>NUCLEOTIDE SEQUENCE [LARGE SCALE GENOMIC DNA]</scope>
    <source>
        <strain evidence="4 5">A3d10</strain>
    </source>
</reference>
<accession>W5YMK4</accession>
<dbReference type="STRING" id="1420916.AU14_17500"/>
<evidence type="ECO:0000313" key="4">
    <source>
        <dbReference type="EMBL" id="AHI30270.1"/>
    </source>
</evidence>
<organism evidence="4 5">
    <name type="scientific">Marinobacter similis</name>
    <dbReference type="NCBI Taxonomy" id="1420916"/>
    <lineage>
        <taxon>Bacteria</taxon>
        <taxon>Pseudomonadati</taxon>
        <taxon>Pseudomonadota</taxon>
        <taxon>Gammaproteobacteria</taxon>
        <taxon>Pseudomonadales</taxon>
        <taxon>Marinobacteraceae</taxon>
        <taxon>Marinobacter</taxon>
    </lineage>
</organism>
<dbReference type="KEGG" id="msx:AU14_17500"/>
<dbReference type="EMBL" id="CP007151">
    <property type="protein sequence ID" value="AHI30270.1"/>
    <property type="molecule type" value="Genomic_DNA"/>
</dbReference>
<proteinExistence type="predicted"/>
<evidence type="ECO:0000313" key="5">
    <source>
        <dbReference type="Proteomes" id="UP000061489"/>
    </source>
</evidence>
<evidence type="ECO:0000256" key="2">
    <source>
        <dbReference type="ARBA" id="ARBA00022612"/>
    </source>
</evidence>
<keyword evidence="5" id="KW-1185">Reference proteome</keyword>
<protein>
    <recommendedName>
        <fullName evidence="6">Head-tail joining protein</fullName>
    </recommendedName>
</protein>